<dbReference type="HAMAP" id="MF_00418">
    <property type="entry name" value="DapA"/>
    <property type="match status" value="1"/>
</dbReference>
<evidence type="ECO:0000256" key="11">
    <source>
        <dbReference type="ARBA" id="ARBA00047836"/>
    </source>
</evidence>
<evidence type="ECO:0000256" key="8">
    <source>
        <dbReference type="ARBA" id="ARBA00023154"/>
    </source>
</evidence>
<dbReference type="EC" id="4.3.3.7" evidence="4 12"/>
<sequence length="303" mass="33040">MRLQGVYTALTTPFTTDGQLDEKGLREHLRFQVRHGIDGIVVLGTTGESPTLSGEEKARIIEIAREETKKKTQLLVGTGSYSTSQTILATKQAEQLGADAALIVTPYYNKPTQEGLYRHFEAICQATSLPICIYNIQGRTGQNLQTETLQRLTSLPAIIGVKEASGNVPQMSDVIEGISRRKKHFSVLSGDDALTLPLIALGGHGVISVVSNLIPGAIKSLVQAALNGDFVKAQEWHYQLLPLFKATFIETNPIPIKAALSLYGMAAGSCRLPLCDLLPHNYEQLANVLKQMPQEWIEGYGQT</sequence>
<dbReference type="Proteomes" id="UP000069902">
    <property type="component" value="Chromosome cPNK"/>
</dbReference>
<keyword evidence="7 12" id="KW-0220">Diaminopimelate biosynthesis</keyword>
<dbReference type="CDD" id="cd00950">
    <property type="entry name" value="DHDPS"/>
    <property type="match status" value="1"/>
</dbReference>
<dbReference type="PIRSF" id="PIRSF001365">
    <property type="entry name" value="DHDPS"/>
    <property type="match status" value="1"/>
</dbReference>
<keyword evidence="8 12" id="KW-0457">Lysine biosynthesis</keyword>
<comment type="catalytic activity">
    <reaction evidence="11 12">
        <text>L-aspartate 4-semialdehyde + pyruvate = (2S,4S)-4-hydroxy-2,3,4,5-tetrahydrodipicolinate + H2O + H(+)</text>
        <dbReference type="Rhea" id="RHEA:34171"/>
        <dbReference type="ChEBI" id="CHEBI:15361"/>
        <dbReference type="ChEBI" id="CHEBI:15377"/>
        <dbReference type="ChEBI" id="CHEBI:15378"/>
        <dbReference type="ChEBI" id="CHEBI:67139"/>
        <dbReference type="ChEBI" id="CHEBI:537519"/>
        <dbReference type="EC" id="4.3.3.7"/>
    </reaction>
</comment>
<evidence type="ECO:0000256" key="13">
    <source>
        <dbReference type="PIRNR" id="PIRNR001365"/>
    </source>
</evidence>
<keyword evidence="10 12" id="KW-0704">Schiff base</keyword>
<dbReference type="InterPro" id="IPR020624">
    <property type="entry name" value="Schiff_base-form_aldolases_CS"/>
</dbReference>
<dbReference type="InterPro" id="IPR002220">
    <property type="entry name" value="DapA-like"/>
</dbReference>
<dbReference type="UniPathway" id="UPA00034">
    <property type="reaction ID" value="UER00017"/>
</dbReference>
<dbReference type="GO" id="GO:0009089">
    <property type="term" value="P:lysine biosynthetic process via diaminopimelate"/>
    <property type="evidence" value="ECO:0007669"/>
    <property type="project" value="UniProtKB-UniRule"/>
</dbReference>
<evidence type="ECO:0000256" key="15">
    <source>
        <dbReference type="PIRSR" id="PIRSR001365-2"/>
    </source>
</evidence>
<feature type="active site" description="Schiff-base intermediate with substrate" evidence="12 14">
    <location>
        <position position="162"/>
    </location>
</feature>
<dbReference type="PRINTS" id="PR00146">
    <property type="entry name" value="DHPICSNTHASE"/>
</dbReference>
<evidence type="ECO:0000256" key="1">
    <source>
        <dbReference type="ARBA" id="ARBA00003294"/>
    </source>
</evidence>
<dbReference type="FunCoup" id="A0A0U5JGQ2">
    <property type="interactions" value="389"/>
</dbReference>
<evidence type="ECO:0000313" key="17">
    <source>
        <dbReference type="Proteomes" id="UP000069902"/>
    </source>
</evidence>
<comment type="pathway">
    <text evidence="2 12">Amino-acid biosynthesis; L-lysine biosynthesis via DAP pathway; (S)-tetrahydrodipicolinate from L-aspartate: step 3/4.</text>
</comment>
<comment type="caution">
    <text evidence="12">Was originally thought to be a dihydrodipicolinate synthase (DHDPS), catalyzing the condensation of (S)-aspartate-beta-semialdehyde [(S)-ASA] and pyruvate to dihydrodipicolinate (DHDP). However, it was shown in E.coli that the product of the enzymatic reaction is not dihydrodipicolinate but in fact (4S)-4-hydroxy-2,3,4,5-tetrahydro-(2S)-dipicolinic acid (HTPA), and that the consecutive dehydration reaction leading to DHDP is not spontaneous but catalyzed by DapB.</text>
</comment>
<dbReference type="PROSITE" id="PS00665">
    <property type="entry name" value="DHDPS_1"/>
    <property type="match status" value="1"/>
</dbReference>
<protein>
    <recommendedName>
        <fullName evidence="4 12">4-hydroxy-tetrahydrodipicolinate synthase</fullName>
        <shortName evidence="12">HTPA synthase</shortName>
        <ecNumber evidence="4 12">4.3.3.7</ecNumber>
    </recommendedName>
</protein>
<dbReference type="GO" id="GO:0008840">
    <property type="term" value="F:4-hydroxy-tetrahydrodipicolinate synthase activity"/>
    <property type="evidence" value="ECO:0007669"/>
    <property type="project" value="UniProtKB-UniRule"/>
</dbReference>
<evidence type="ECO:0000256" key="7">
    <source>
        <dbReference type="ARBA" id="ARBA00022915"/>
    </source>
</evidence>
<comment type="similarity">
    <text evidence="3 12 13">Belongs to the DapA family.</text>
</comment>
<dbReference type="GO" id="GO:0019877">
    <property type="term" value="P:diaminopimelate biosynthetic process"/>
    <property type="evidence" value="ECO:0007669"/>
    <property type="project" value="UniProtKB-UniRule"/>
</dbReference>
<evidence type="ECO:0000256" key="3">
    <source>
        <dbReference type="ARBA" id="ARBA00007592"/>
    </source>
</evidence>
<keyword evidence="17" id="KW-1185">Reference proteome</keyword>
<dbReference type="SMART" id="SM01130">
    <property type="entry name" value="DHDPS"/>
    <property type="match status" value="1"/>
</dbReference>
<dbReference type="GO" id="GO:0005829">
    <property type="term" value="C:cytosol"/>
    <property type="evidence" value="ECO:0007669"/>
    <property type="project" value="TreeGrafter"/>
</dbReference>
<gene>
    <name evidence="12 16" type="primary">dapA</name>
    <name evidence="16" type="ORF">PNK_1499</name>
</gene>
<dbReference type="InterPro" id="IPR013785">
    <property type="entry name" value="Aldolase_TIM"/>
</dbReference>
<dbReference type="PANTHER" id="PTHR12128:SF66">
    <property type="entry name" value="4-HYDROXY-2-OXOGLUTARATE ALDOLASE, MITOCHONDRIAL"/>
    <property type="match status" value="1"/>
</dbReference>
<evidence type="ECO:0000256" key="6">
    <source>
        <dbReference type="ARBA" id="ARBA00022605"/>
    </source>
</evidence>
<dbReference type="STRING" id="389348.PNK_1499"/>
<reference evidence="17" key="1">
    <citation type="submission" date="2015-09" db="EMBL/GenBank/DDBJ databases">
        <authorList>
            <person name="Bertelli C."/>
        </authorList>
    </citation>
    <scope>NUCLEOTIDE SEQUENCE [LARGE SCALE GENOMIC DNA]</scope>
    <source>
        <strain evidence="17">KNic</strain>
    </source>
</reference>
<evidence type="ECO:0000256" key="2">
    <source>
        <dbReference type="ARBA" id="ARBA00005120"/>
    </source>
</evidence>
<dbReference type="PANTHER" id="PTHR12128">
    <property type="entry name" value="DIHYDRODIPICOLINATE SYNTHASE"/>
    <property type="match status" value="1"/>
</dbReference>
<dbReference type="EMBL" id="LN879502">
    <property type="protein sequence ID" value="CUI17109.1"/>
    <property type="molecule type" value="Genomic_DNA"/>
</dbReference>
<dbReference type="SUPFAM" id="SSF51569">
    <property type="entry name" value="Aldolase"/>
    <property type="match status" value="1"/>
</dbReference>
<dbReference type="RefSeq" id="WP_059061256.1">
    <property type="nucleotide sequence ID" value="NZ_LN879502.1"/>
</dbReference>
<evidence type="ECO:0000256" key="4">
    <source>
        <dbReference type="ARBA" id="ARBA00012086"/>
    </source>
</evidence>
<dbReference type="InterPro" id="IPR005263">
    <property type="entry name" value="DapA"/>
</dbReference>
<comment type="subcellular location">
    <subcellularLocation>
        <location evidence="12">Cytoplasm</location>
    </subcellularLocation>
</comment>
<keyword evidence="9 12" id="KW-0456">Lyase</keyword>
<evidence type="ECO:0000256" key="5">
    <source>
        <dbReference type="ARBA" id="ARBA00022490"/>
    </source>
</evidence>
<feature type="binding site" evidence="12 15">
    <location>
        <position position="46"/>
    </location>
    <ligand>
        <name>pyruvate</name>
        <dbReference type="ChEBI" id="CHEBI:15361"/>
    </ligand>
</feature>
<organism evidence="16 17">
    <name type="scientific">Candidatus Protochlamydia naegleriophila</name>
    <dbReference type="NCBI Taxonomy" id="389348"/>
    <lineage>
        <taxon>Bacteria</taxon>
        <taxon>Pseudomonadati</taxon>
        <taxon>Chlamydiota</taxon>
        <taxon>Chlamydiia</taxon>
        <taxon>Parachlamydiales</taxon>
        <taxon>Parachlamydiaceae</taxon>
        <taxon>Candidatus Protochlamydia</taxon>
    </lineage>
</organism>
<feature type="site" description="Part of a proton relay during catalysis" evidence="12">
    <location>
        <position position="108"/>
    </location>
</feature>
<dbReference type="KEGG" id="pnl:PNK_1499"/>
<feature type="site" description="Part of a proton relay during catalysis" evidence="12">
    <location>
        <position position="45"/>
    </location>
</feature>
<accession>A0A0U5JGQ2</accession>
<evidence type="ECO:0000256" key="10">
    <source>
        <dbReference type="ARBA" id="ARBA00023270"/>
    </source>
</evidence>
<comment type="subunit">
    <text evidence="12">Homotetramer; dimer of dimers.</text>
</comment>
<dbReference type="AlphaFoldDB" id="A0A0U5JGQ2"/>
<dbReference type="PATRIC" id="fig|389348.3.peg.1682"/>
<dbReference type="Gene3D" id="3.20.20.70">
    <property type="entry name" value="Aldolase class I"/>
    <property type="match status" value="1"/>
</dbReference>
<comment type="function">
    <text evidence="1 12">Catalyzes the condensation of (S)-aspartate-beta-semialdehyde [(S)-ASA] and pyruvate to 4-hydroxy-tetrahydrodipicolinate (HTPA).</text>
</comment>
<dbReference type="Pfam" id="PF00701">
    <property type="entry name" value="DHDPS"/>
    <property type="match status" value="1"/>
</dbReference>
<evidence type="ECO:0000313" key="16">
    <source>
        <dbReference type="EMBL" id="CUI17109.1"/>
    </source>
</evidence>
<dbReference type="NCBIfam" id="TIGR00674">
    <property type="entry name" value="dapA"/>
    <property type="match status" value="1"/>
</dbReference>
<feature type="binding site" evidence="12 15">
    <location>
        <position position="207"/>
    </location>
    <ligand>
        <name>pyruvate</name>
        <dbReference type="ChEBI" id="CHEBI:15361"/>
    </ligand>
</feature>
<evidence type="ECO:0000256" key="9">
    <source>
        <dbReference type="ARBA" id="ARBA00023239"/>
    </source>
</evidence>
<feature type="active site" description="Proton donor/acceptor" evidence="12 14">
    <location>
        <position position="134"/>
    </location>
</feature>
<evidence type="ECO:0000256" key="12">
    <source>
        <dbReference type="HAMAP-Rule" id="MF_00418"/>
    </source>
</evidence>
<dbReference type="InParanoid" id="A0A0U5JGQ2"/>
<name>A0A0U5JGQ2_9BACT</name>
<proteinExistence type="inferred from homology"/>
<keyword evidence="5 12" id="KW-0963">Cytoplasm</keyword>
<keyword evidence="6 12" id="KW-0028">Amino-acid biosynthesis</keyword>
<evidence type="ECO:0000256" key="14">
    <source>
        <dbReference type="PIRSR" id="PIRSR001365-1"/>
    </source>
</evidence>